<dbReference type="STRING" id="686832.A0A0C2YYX7"/>
<evidence type="ECO:0000313" key="7">
    <source>
        <dbReference type="Proteomes" id="UP000053424"/>
    </source>
</evidence>
<evidence type="ECO:0000259" key="5">
    <source>
        <dbReference type="Pfam" id="PF00149"/>
    </source>
</evidence>
<dbReference type="PANTHER" id="PTHR10340:SF55">
    <property type="entry name" value="ENDOPOLYPHOSPHATASE"/>
    <property type="match status" value="1"/>
</dbReference>
<keyword evidence="7" id="KW-1185">Reference proteome</keyword>
<keyword evidence="2" id="KW-0325">Glycoprotein</keyword>
<dbReference type="GO" id="GO:0000324">
    <property type="term" value="C:fungal-type vacuole"/>
    <property type="evidence" value="ECO:0007669"/>
    <property type="project" value="TreeGrafter"/>
</dbReference>
<evidence type="ECO:0000256" key="1">
    <source>
        <dbReference type="ARBA" id="ARBA00022801"/>
    </source>
</evidence>
<dbReference type="GO" id="GO:0000298">
    <property type="term" value="F:endopolyphosphatase activity"/>
    <property type="evidence" value="ECO:0007669"/>
    <property type="project" value="TreeGrafter"/>
</dbReference>
<dbReference type="Pfam" id="PF00149">
    <property type="entry name" value="Metallophos"/>
    <property type="match status" value="1"/>
</dbReference>
<dbReference type="GO" id="GO:0008081">
    <property type="term" value="F:phosphoric diester hydrolase activity"/>
    <property type="evidence" value="ECO:0007669"/>
    <property type="project" value="TreeGrafter"/>
</dbReference>
<evidence type="ECO:0000256" key="3">
    <source>
        <dbReference type="SAM" id="MobiDB-lite"/>
    </source>
</evidence>
<proteinExistence type="predicted"/>
<dbReference type="InterPro" id="IPR004843">
    <property type="entry name" value="Calcineurin-like_PHP"/>
</dbReference>
<feature type="chain" id="PRO_5013198298" description="Calcineurin-like phosphoesterase domain-containing protein" evidence="4">
    <location>
        <begin position="16"/>
        <end position="556"/>
    </location>
</feature>
<feature type="compositionally biased region" description="Basic residues" evidence="3">
    <location>
        <begin position="63"/>
        <end position="75"/>
    </location>
</feature>
<accession>A0A0C2YYX7</accession>
<reference evidence="6 7" key="1">
    <citation type="submission" date="2014-04" db="EMBL/GenBank/DDBJ databases">
        <authorList>
            <consortium name="DOE Joint Genome Institute"/>
            <person name="Kuo A."/>
            <person name="Gay G."/>
            <person name="Dore J."/>
            <person name="Kohler A."/>
            <person name="Nagy L.G."/>
            <person name="Floudas D."/>
            <person name="Copeland A."/>
            <person name="Barry K.W."/>
            <person name="Cichocki N."/>
            <person name="Veneault-Fourrey C."/>
            <person name="LaButti K."/>
            <person name="Lindquist E.A."/>
            <person name="Lipzen A."/>
            <person name="Lundell T."/>
            <person name="Morin E."/>
            <person name="Murat C."/>
            <person name="Sun H."/>
            <person name="Tunlid A."/>
            <person name="Henrissat B."/>
            <person name="Grigoriev I.V."/>
            <person name="Hibbett D.S."/>
            <person name="Martin F."/>
            <person name="Nordberg H.P."/>
            <person name="Cantor M.N."/>
            <person name="Hua S.X."/>
        </authorList>
    </citation>
    <scope>NUCLEOTIDE SEQUENCE [LARGE SCALE GENOMIC DNA]</scope>
    <source>
        <strain evidence="7">h7</strain>
    </source>
</reference>
<gene>
    <name evidence="6" type="ORF">M413DRAFT_441249</name>
</gene>
<reference evidence="7" key="2">
    <citation type="submission" date="2015-01" db="EMBL/GenBank/DDBJ databases">
        <title>Evolutionary Origins and Diversification of the Mycorrhizal Mutualists.</title>
        <authorList>
            <consortium name="DOE Joint Genome Institute"/>
            <consortium name="Mycorrhizal Genomics Consortium"/>
            <person name="Kohler A."/>
            <person name="Kuo A."/>
            <person name="Nagy L.G."/>
            <person name="Floudas D."/>
            <person name="Copeland A."/>
            <person name="Barry K.W."/>
            <person name="Cichocki N."/>
            <person name="Veneault-Fourrey C."/>
            <person name="LaButti K."/>
            <person name="Lindquist E.A."/>
            <person name="Lipzen A."/>
            <person name="Lundell T."/>
            <person name="Morin E."/>
            <person name="Murat C."/>
            <person name="Riley R."/>
            <person name="Ohm R."/>
            <person name="Sun H."/>
            <person name="Tunlid A."/>
            <person name="Henrissat B."/>
            <person name="Grigoriev I.V."/>
            <person name="Hibbett D.S."/>
            <person name="Martin F."/>
        </authorList>
    </citation>
    <scope>NUCLEOTIDE SEQUENCE [LARGE SCALE GENOMIC DNA]</scope>
    <source>
        <strain evidence="7">h7</strain>
    </source>
</reference>
<dbReference type="GO" id="GO:0005615">
    <property type="term" value="C:extracellular space"/>
    <property type="evidence" value="ECO:0007669"/>
    <property type="project" value="TreeGrafter"/>
</dbReference>
<dbReference type="InterPro" id="IPR029052">
    <property type="entry name" value="Metallo-depent_PP-like"/>
</dbReference>
<feature type="region of interest" description="Disordered" evidence="3">
    <location>
        <begin position="50"/>
        <end position="79"/>
    </location>
</feature>
<dbReference type="Gene3D" id="3.60.21.10">
    <property type="match status" value="1"/>
</dbReference>
<feature type="domain" description="Calcineurin-like phosphoesterase" evidence="5">
    <location>
        <begin position="41"/>
        <end position="271"/>
    </location>
</feature>
<protein>
    <recommendedName>
        <fullName evidence="5">Calcineurin-like phosphoesterase domain-containing protein</fullName>
    </recommendedName>
</protein>
<dbReference type="AlphaFoldDB" id="A0A0C2YYX7"/>
<dbReference type="PANTHER" id="PTHR10340">
    <property type="entry name" value="SPHINGOMYELIN PHOSPHODIESTERASE"/>
    <property type="match status" value="1"/>
</dbReference>
<dbReference type="CDD" id="cd00842">
    <property type="entry name" value="MPP_ASMase"/>
    <property type="match status" value="1"/>
</dbReference>
<dbReference type="EMBL" id="KN831771">
    <property type="protein sequence ID" value="KIM46177.1"/>
    <property type="molecule type" value="Genomic_DNA"/>
</dbReference>
<dbReference type="SUPFAM" id="SSF56300">
    <property type="entry name" value="Metallo-dependent phosphatases"/>
    <property type="match status" value="1"/>
</dbReference>
<evidence type="ECO:0000313" key="6">
    <source>
        <dbReference type="EMBL" id="KIM46177.1"/>
    </source>
</evidence>
<dbReference type="InterPro" id="IPR041805">
    <property type="entry name" value="ASMase/PPN1_MPP"/>
</dbReference>
<sequence>MLWFNSLLLITAAFAANDVVCSPAQVPLQVKSLKPKQLHGRFLHITDMHPDPYYRPQTSQSRACHRKKPKNKRKESKYYGTPYSKCDSPFRLTNHTLDFLKENWANEIDFVIWTGDNARHDNDRKLPRTPSEIFELNRAVASEMQKVFSSRGIPVVPSLGNNDVWPHNILSPGPNSITNEFASIWGAFIPFPYLQVFQRGAYYTVEVIPDEVAVVSLNTMYFYDSNKVVAGCPFKEPNDPGNLQIDWLEVQLEEYRSRGMQVWISGHVPPSPGNYFPECYVRYVELALRFQDTILGHLYGHMNVDHFFFLESGDLNIYPKADSEVRKDEAPTPANEGGLYKTLMKEFSALPKSPKMTDYAVVNVAPAVVPNPYLPAFRIFSYNITNSRGDYRLATSKRKHGHPRGDKGNKTVHCKTEEYQDTWRCHLDQPWFSDPDSPSRSNKQWSPLGYAQYYIPELGKANETHPPNFELEYLTYQVESLHPRDTEQEFVYPVPVRHLPQDLREPGLKKSKYCPYRMEDLTIPSWIRLARQLTKEKRRKLRKKFRRYMFVGGEEE</sequence>
<name>A0A0C2YYX7_HEBCY</name>
<dbReference type="GO" id="GO:0004309">
    <property type="term" value="F:exopolyphosphatase activity"/>
    <property type="evidence" value="ECO:0007669"/>
    <property type="project" value="TreeGrafter"/>
</dbReference>
<dbReference type="GO" id="GO:0006798">
    <property type="term" value="P:polyphosphate catabolic process"/>
    <property type="evidence" value="ECO:0007669"/>
    <property type="project" value="TreeGrafter"/>
</dbReference>
<evidence type="ECO:0000256" key="4">
    <source>
        <dbReference type="SAM" id="SignalP"/>
    </source>
</evidence>
<keyword evidence="1" id="KW-0378">Hydrolase</keyword>
<dbReference type="Proteomes" id="UP000053424">
    <property type="component" value="Unassembled WGS sequence"/>
</dbReference>
<dbReference type="OrthoDB" id="348678at2759"/>
<dbReference type="HOGENOM" id="CLU_013424_2_0_1"/>
<keyword evidence="4" id="KW-0732">Signal</keyword>
<evidence type="ECO:0000256" key="2">
    <source>
        <dbReference type="ARBA" id="ARBA00023180"/>
    </source>
</evidence>
<feature type="signal peptide" evidence="4">
    <location>
        <begin position="1"/>
        <end position="15"/>
    </location>
</feature>
<organism evidence="6 7">
    <name type="scientific">Hebeloma cylindrosporum</name>
    <dbReference type="NCBI Taxonomy" id="76867"/>
    <lineage>
        <taxon>Eukaryota</taxon>
        <taxon>Fungi</taxon>
        <taxon>Dikarya</taxon>
        <taxon>Basidiomycota</taxon>
        <taxon>Agaricomycotina</taxon>
        <taxon>Agaricomycetes</taxon>
        <taxon>Agaricomycetidae</taxon>
        <taxon>Agaricales</taxon>
        <taxon>Agaricineae</taxon>
        <taxon>Hymenogastraceae</taxon>
        <taxon>Hebeloma</taxon>
    </lineage>
</organism>